<dbReference type="PATRIC" id="fig|188932.3.peg.4994"/>
<evidence type="ECO:0000313" key="3">
    <source>
        <dbReference type="Proteomes" id="UP000071561"/>
    </source>
</evidence>
<dbReference type="KEGG" id="pcm:AY601_4823"/>
<dbReference type="InterPro" id="IPR055705">
    <property type="entry name" value="DUF7281"/>
</dbReference>
<reference evidence="2 3" key="1">
    <citation type="submission" date="2016-03" db="EMBL/GenBank/DDBJ databases">
        <title>Complete genome sequence of Pedobacter cryoconitis PAMC 27485.</title>
        <authorList>
            <person name="Lee J."/>
            <person name="Kim O.-S."/>
        </authorList>
    </citation>
    <scope>NUCLEOTIDE SEQUENCE [LARGE SCALE GENOMIC DNA]</scope>
    <source>
        <strain evidence="2 3">PAMC 27485</strain>
    </source>
</reference>
<organism evidence="2 3">
    <name type="scientific">Pedobacter cryoconitis</name>
    <dbReference type="NCBI Taxonomy" id="188932"/>
    <lineage>
        <taxon>Bacteria</taxon>
        <taxon>Pseudomonadati</taxon>
        <taxon>Bacteroidota</taxon>
        <taxon>Sphingobacteriia</taxon>
        <taxon>Sphingobacteriales</taxon>
        <taxon>Sphingobacteriaceae</taxon>
        <taxon>Pedobacter</taxon>
    </lineage>
</organism>
<dbReference type="OrthoDB" id="9811427at2"/>
<dbReference type="EMBL" id="CP014504">
    <property type="protein sequence ID" value="AMQ01644.1"/>
    <property type="molecule type" value="Genomic_DNA"/>
</dbReference>
<dbReference type="Pfam" id="PF23947">
    <property type="entry name" value="DUF7281"/>
    <property type="match status" value="1"/>
</dbReference>
<gene>
    <name evidence="2" type="ORF">AY601_4823</name>
</gene>
<protein>
    <recommendedName>
        <fullName evidence="1">DUF7281 domain-containing protein</fullName>
    </recommendedName>
</protein>
<feature type="domain" description="DUF7281" evidence="1">
    <location>
        <begin position="149"/>
        <end position="284"/>
    </location>
</feature>
<name>A0A127VJY9_9SPHI</name>
<keyword evidence="3" id="KW-1185">Reference proteome</keyword>
<dbReference type="AlphaFoldDB" id="A0A127VJY9"/>
<sequence>MRLSKSLAVKLLQLAKGEKIPASKLNYPLIAELLAEGIIADSRSGRLKSVFHISHKESLAAFLFNRFSIANLEIYIDTLNHENLSRALMVQSAADSKIKKIRTFKGFLINCYEPITATLNQQQIIIHPPQGTFQFIHDFEHFIPQPDVTIVSVENAENFSLISKQQYLFRGIKTLFVSRYPQNQSKDLVKWLSYIQNPHLHFGDYDFAGINIYLQEYKRHLGIRTRFFIPPNLEDFIARLGNRKIYDNQKANFSSETIEEPEILQIISLLHKYKKGLEQEALIRL</sequence>
<evidence type="ECO:0000313" key="2">
    <source>
        <dbReference type="EMBL" id="AMQ01644.1"/>
    </source>
</evidence>
<accession>A0A127VJY9</accession>
<dbReference type="Proteomes" id="UP000071561">
    <property type="component" value="Chromosome"/>
</dbReference>
<proteinExistence type="predicted"/>
<evidence type="ECO:0000259" key="1">
    <source>
        <dbReference type="Pfam" id="PF23947"/>
    </source>
</evidence>
<dbReference type="RefSeq" id="WP_068406155.1">
    <property type="nucleotide sequence ID" value="NZ_CP014504.1"/>
</dbReference>